<proteinExistence type="predicted"/>
<protein>
    <submittedName>
        <fullName evidence="1">Uncharacterized protein</fullName>
    </submittedName>
</protein>
<dbReference type="AlphaFoldDB" id="A0AA39V5J0"/>
<keyword evidence="2" id="KW-1185">Reference proteome</keyword>
<dbReference type="EMBL" id="JAFEKC020000009">
    <property type="protein sequence ID" value="KAK0512624.1"/>
    <property type="molecule type" value="Genomic_DNA"/>
</dbReference>
<organism evidence="1 2">
    <name type="scientific">Cladonia borealis</name>
    <dbReference type="NCBI Taxonomy" id="184061"/>
    <lineage>
        <taxon>Eukaryota</taxon>
        <taxon>Fungi</taxon>
        <taxon>Dikarya</taxon>
        <taxon>Ascomycota</taxon>
        <taxon>Pezizomycotina</taxon>
        <taxon>Lecanoromycetes</taxon>
        <taxon>OSLEUM clade</taxon>
        <taxon>Lecanoromycetidae</taxon>
        <taxon>Lecanorales</taxon>
        <taxon>Lecanorineae</taxon>
        <taxon>Cladoniaceae</taxon>
        <taxon>Cladonia</taxon>
    </lineage>
</organism>
<dbReference type="Proteomes" id="UP001166286">
    <property type="component" value="Unassembled WGS sequence"/>
</dbReference>
<reference evidence="1" key="1">
    <citation type="submission" date="2023-03" db="EMBL/GenBank/DDBJ databases">
        <title>Complete genome of Cladonia borealis.</title>
        <authorList>
            <person name="Park H."/>
        </authorList>
    </citation>
    <scope>NUCLEOTIDE SEQUENCE</scope>
    <source>
        <strain evidence="1">ANT050790</strain>
    </source>
</reference>
<sequence>MIYIATYLKYDDDDHTVLSLKAPYSVKGKELYSSPGATTAERVRENAGAVESTAKEMGVIEGVLRGFEVIGDHYHPVSMTMVNGKGE</sequence>
<evidence type="ECO:0000313" key="2">
    <source>
        <dbReference type="Proteomes" id="UP001166286"/>
    </source>
</evidence>
<accession>A0AA39V5J0</accession>
<evidence type="ECO:0000313" key="1">
    <source>
        <dbReference type="EMBL" id="KAK0512624.1"/>
    </source>
</evidence>
<name>A0AA39V5J0_9LECA</name>
<gene>
    <name evidence="1" type="ORF">JMJ35_004641</name>
</gene>
<comment type="caution">
    <text evidence="1">The sequence shown here is derived from an EMBL/GenBank/DDBJ whole genome shotgun (WGS) entry which is preliminary data.</text>
</comment>